<name>T2IDU4_CROWT</name>
<evidence type="ECO:0000313" key="2">
    <source>
        <dbReference type="Proteomes" id="UP000018348"/>
    </source>
</evidence>
<gene>
    <name evidence="1" type="ORF">CWATWH8502_2491</name>
</gene>
<reference evidence="1 2" key="2">
    <citation type="submission" date="2013-09" db="EMBL/GenBank/DDBJ databases">
        <title>Whole genome comparison of six Crocosphaera watsonii strains with differing phenotypes.</title>
        <authorList>
            <person name="Bench S.R."/>
            <person name="Heller P."/>
            <person name="Frank I."/>
            <person name="Arciniega M."/>
            <person name="Shilova I.N."/>
            <person name="Zehr J.P."/>
        </authorList>
    </citation>
    <scope>NUCLEOTIDE SEQUENCE [LARGE SCALE GENOMIC DNA]</scope>
    <source>
        <strain evidence="1 2">WH 8502</strain>
    </source>
</reference>
<comment type="caution">
    <text evidence="1">The sequence shown here is derived from an EMBL/GenBank/DDBJ whole genome shotgun (WGS) entry which is preliminary data.</text>
</comment>
<sequence length="41" mass="4829">MLVYFFGSLKYKFNHITKFNYLAGLTVLNPYKKLSLRTPNS</sequence>
<protein>
    <submittedName>
        <fullName evidence="1">Uncharacterized protein</fullName>
    </submittedName>
</protein>
<dbReference type="Proteomes" id="UP000018348">
    <property type="component" value="Unassembled WGS sequence"/>
</dbReference>
<accession>T2IDU4</accession>
<proteinExistence type="predicted"/>
<dbReference type="AlphaFoldDB" id="T2IDU4"/>
<evidence type="ECO:0000313" key="1">
    <source>
        <dbReference type="EMBL" id="CCQ51223.1"/>
    </source>
</evidence>
<reference evidence="1 2" key="1">
    <citation type="submission" date="2013-01" db="EMBL/GenBank/DDBJ databases">
        <authorList>
            <person name="Bench S."/>
        </authorList>
    </citation>
    <scope>NUCLEOTIDE SEQUENCE [LARGE SCALE GENOMIC DNA]</scope>
    <source>
        <strain evidence="1 2">WH 8502</strain>
    </source>
</reference>
<dbReference type="EMBL" id="CAQK01000431">
    <property type="protein sequence ID" value="CCQ51223.1"/>
    <property type="molecule type" value="Genomic_DNA"/>
</dbReference>
<organism evidence="1 2">
    <name type="scientific">Crocosphaera watsonii WH 8502</name>
    <dbReference type="NCBI Taxonomy" id="423474"/>
    <lineage>
        <taxon>Bacteria</taxon>
        <taxon>Bacillati</taxon>
        <taxon>Cyanobacteriota</taxon>
        <taxon>Cyanophyceae</taxon>
        <taxon>Oscillatoriophycideae</taxon>
        <taxon>Chroococcales</taxon>
        <taxon>Aphanothecaceae</taxon>
        <taxon>Crocosphaera</taxon>
    </lineage>
</organism>